<keyword evidence="1" id="KW-1133">Transmembrane helix</keyword>
<keyword evidence="1" id="KW-0812">Transmembrane</keyword>
<keyword evidence="1" id="KW-0472">Membrane</keyword>
<protein>
    <recommendedName>
        <fullName evidence="4">Polysaccharide chain length determinant N-terminal domain-containing protein</fullName>
    </recommendedName>
</protein>
<sequence length="218" mass="23159">MMTVWDLLVASARRWYVVLAGLALTAGVLLLVHQTPGVYATQTNVLFLAPVTPNSPNTISSPTSGVISTAGLVERIVNKGVEKSPTSGSVALAGQGVDDGYSVELPNAGGQWASNFNRPVLQVQVTGPSAERVRSELRRLVEQIRAVAREIQVEAGVGQGMLITTQVSPEDPGIGYHQGHRPMALAVTALLGLVLTGLAVWAVDRLPGWRAVRRARRV</sequence>
<dbReference type="EMBL" id="JACHWR010000001">
    <property type="protein sequence ID" value="MBB3041936.1"/>
    <property type="molecule type" value="Genomic_DNA"/>
</dbReference>
<evidence type="ECO:0000256" key="1">
    <source>
        <dbReference type="SAM" id="Phobius"/>
    </source>
</evidence>
<accession>A0A7W4VUC8</accession>
<evidence type="ECO:0000313" key="2">
    <source>
        <dbReference type="EMBL" id="MBB3041936.1"/>
    </source>
</evidence>
<organism evidence="2 3">
    <name type="scientific">Nocardioides soli</name>
    <dbReference type="NCBI Taxonomy" id="1036020"/>
    <lineage>
        <taxon>Bacteria</taxon>
        <taxon>Bacillati</taxon>
        <taxon>Actinomycetota</taxon>
        <taxon>Actinomycetes</taxon>
        <taxon>Propionibacteriales</taxon>
        <taxon>Nocardioidaceae</taxon>
        <taxon>Nocardioides</taxon>
    </lineage>
</organism>
<evidence type="ECO:0008006" key="4">
    <source>
        <dbReference type="Google" id="ProtNLM"/>
    </source>
</evidence>
<dbReference type="Proteomes" id="UP000589626">
    <property type="component" value="Unassembled WGS sequence"/>
</dbReference>
<proteinExistence type="predicted"/>
<dbReference type="AlphaFoldDB" id="A0A7W4VUC8"/>
<reference evidence="2 3" key="1">
    <citation type="submission" date="2020-08" db="EMBL/GenBank/DDBJ databases">
        <title>Sequencing the genomes of 1000 actinobacteria strains.</title>
        <authorList>
            <person name="Klenk H.-P."/>
        </authorList>
    </citation>
    <scope>NUCLEOTIDE SEQUENCE [LARGE SCALE GENOMIC DNA]</scope>
    <source>
        <strain evidence="2 3">DSM 105498</strain>
    </source>
</reference>
<feature type="transmembrane region" description="Helical" evidence="1">
    <location>
        <begin position="183"/>
        <end position="203"/>
    </location>
</feature>
<name>A0A7W4VUC8_9ACTN</name>
<evidence type="ECO:0000313" key="3">
    <source>
        <dbReference type="Proteomes" id="UP000589626"/>
    </source>
</evidence>
<gene>
    <name evidence="2" type="ORF">FHU40_001737</name>
</gene>
<keyword evidence="3" id="KW-1185">Reference proteome</keyword>
<comment type="caution">
    <text evidence="2">The sequence shown here is derived from an EMBL/GenBank/DDBJ whole genome shotgun (WGS) entry which is preliminary data.</text>
</comment>